<comment type="caution">
    <text evidence="3">The sequence shown here is derived from an EMBL/GenBank/DDBJ whole genome shotgun (WGS) entry which is preliminary data.</text>
</comment>
<dbReference type="AlphaFoldDB" id="A0AAD3HF08"/>
<dbReference type="Pfam" id="PF03407">
    <property type="entry name" value="Nucleotid_trans"/>
    <property type="match status" value="1"/>
</dbReference>
<keyword evidence="4" id="KW-1185">Reference proteome</keyword>
<sequence length="709" mass="82150">MGKSSLQKTFFVVAIIAGYTCFHQIFEAFQHISLILLENDSSFDSDNPTHEVDPSPLLRSPNNADETLLDDWRAVTDCNIYDLSCPFHKKFAPHPFRRLFKHKKDHEVEFEKLKAESFFPVNTTNTYTGFDGYLYPTMVSREAKDECMKLAQGSLHKQVKQMIHTRLTQVSIKSSKDPNEVTDFVAFTITDKNYAKFMLHETHQMTRDIIKFNNAHFFVGMDLYTVDMACSYGYPIVYYKHDDENPSQTEDNNENERDVRKRKKGMVQNSKLMVSQMLLNMNQAFMFYEMDVWFVKSPIEILEDMTQDMVVSTHENHPFQMNIGFYAMKANDASREYMDKCVQMQTDIPHAHDQEIMSRLAEVFEDRKMKRFKPGEEAKFRDRITYIVPKVEHPCTAEKLGPLIMVAHDHPSPTDETVSFHVLADRPLTGPFGKMILAKEIGAWFGFSNCANNDDKISSGQGHESSCAGYYDRNGKYRRYLLLDSDGALLGHPMTRVQGYHSQHHLQWKIAILVTLARHTNRILILPKTLSDVDKKFLWTGLDMKSVEDLGVQWRETNFFTNKKAWYTETLPFSSVARVMLRPSGKLLLHTQNEEELTIHSKGRTTGWDIESDRKLYFDALFSMSMTEPEVREVEALMVDPYDILPFFDLSKDADNSTTLHEVRKVFDALRWCRKDGYKGFQFIEHPLAPTGVKSTDNCYSRGVEWDKV</sequence>
<feature type="domain" description="Nucleotide-diphospho-sugar transferase" evidence="2">
    <location>
        <begin position="220"/>
        <end position="360"/>
    </location>
</feature>
<name>A0AAD3HF08_9STRA</name>
<dbReference type="Proteomes" id="UP001054902">
    <property type="component" value="Unassembled WGS sequence"/>
</dbReference>
<organism evidence="3 4">
    <name type="scientific">Chaetoceros tenuissimus</name>
    <dbReference type="NCBI Taxonomy" id="426638"/>
    <lineage>
        <taxon>Eukaryota</taxon>
        <taxon>Sar</taxon>
        <taxon>Stramenopiles</taxon>
        <taxon>Ochrophyta</taxon>
        <taxon>Bacillariophyta</taxon>
        <taxon>Coscinodiscophyceae</taxon>
        <taxon>Chaetocerotophycidae</taxon>
        <taxon>Chaetocerotales</taxon>
        <taxon>Chaetocerotaceae</taxon>
        <taxon>Chaetoceros</taxon>
    </lineage>
</organism>
<dbReference type="InterPro" id="IPR005069">
    <property type="entry name" value="Nucl-diP-sugar_transferase"/>
</dbReference>
<evidence type="ECO:0000259" key="2">
    <source>
        <dbReference type="Pfam" id="PF03407"/>
    </source>
</evidence>
<protein>
    <recommendedName>
        <fullName evidence="2">Nucleotide-diphospho-sugar transferase domain-containing protein</fullName>
    </recommendedName>
</protein>
<feature type="region of interest" description="Disordered" evidence="1">
    <location>
        <begin position="243"/>
        <end position="264"/>
    </location>
</feature>
<proteinExistence type="predicted"/>
<evidence type="ECO:0000313" key="4">
    <source>
        <dbReference type="Proteomes" id="UP001054902"/>
    </source>
</evidence>
<evidence type="ECO:0000256" key="1">
    <source>
        <dbReference type="SAM" id="MobiDB-lite"/>
    </source>
</evidence>
<gene>
    <name evidence="3" type="ORF">CTEN210_17215</name>
</gene>
<reference evidence="3 4" key="1">
    <citation type="journal article" date="2021" name="Sci. Rep.">
        <title>The genome of the diatom Chaetoceros tenuissimus carries an ancient integrated fragment of an extant virus.</title>
        <authorList>
            <person name="Hongo Y."/>
            <person name="Kimura K."/>
            <person name="Takaki Y."/>
            <person name="Yoshida Y."/>
            <person name="Baba S."/>
            <person name="Kobayashi G."/>
            <person name="Nagasaki K."/>
            <person name="Hano T."/>
            <person name="Tomaru Y."/>
        </authorList>
    </citation>
    <scope>NUCLEOTIDE SEQUENCE [LARGE SCALE GENOMIC DNA]</scope>
    <source>
        <strain evidence="3 4">NIES-3715</strain>
    </source>
</reference>
<dbReference type="EMBL" id="BLLK01000069">
    <property type="protein sequence ID" value="GFH60739.1"/>
    <property type="molecule type" value="Genomic_DNA"/>
</dbReference>
<accession>A0AAD3HF08</accession>
<evidence type="ECO:0000313" key="3">
    <source>
        <dbReference type="EMBL" id="GFH60739.1"/>
    </source>
</evidence>